<reference evidence="3" key="2">
    <citation type="submission" date="2022-09" db="EMBL/GenBank/DDBJ databases">
        <title>Biosynthetic gene clusters of Dactylosporangioum fulvum.</title>
        <authorList>
            <person name="Caradec T."/>
        </authorList>
    </citation>
    <scope>NUCLEOTIDE SEQUENCE</scope>
    <source>
        <strain evidence="3">NRRL B-16292</strain>
    </source>
</reference>
<dbReference type="RefSeq" id="WP_259863546.1">
    <property type="nucleotide sequence ID" value="NZ_CP073720.1"/>
</dbReference>
<feature type="compositionally biased region" description="Polar residues" evidence="1">
    <location>
        <begin position="57"/>
        <end position="68"/>
    </location>
</feature>
<evidence type="ECO:0000313" key="4">
    <source>
        <dbReference type="Proteomes" id="UP001059617"/>
    </source>
</evidence>
<dbReference type="Gene3D" id="3.40.50.10810">
    <property type="entry name" value="Tandem AAA-ATPase domain"/>
    <property type="match status" value="1"/>
</dbReference>
<reference evidence="3" key="1">
    <citation type="submission" date="2021-04" db="EMBL/GenBank/DDBJ databases">
        <authorList>
            <person name="Hartkoorn R.C."/>
            <person name="Beaudoing E."/>
            <person name="Hot D."/>
        </authorList>
    </citation>
    <scope>NUCLEOTIDE SEQUENCE</scope>
    <source>
        <strain evidence="3">NRRL B-16292</strain>
    </source>
</reference>
<dbReference type="InterPro" id="IPR038718">
    <property type="entry name" value="SNF2-like_sf"/>
</dbReference>
<protein>
    <submittedName>
        <fullName evidence="3">SNF2-related protein</fullName>
    </submittedName>
</protein>
<dbReference type="InterPro" id="IPR000330">
    <property type="entry name" value="SNF2_N"/>
</dbReference>
<name>A0ABY5W7Y9_9ACTN</name>
<feature type="domain" description="SNF2 N-terminal" evidence="2">
    <location>
        <begin position="3"/>
        <end position="58"/>
    </location>
</feature>
<feature type="region of interest" description="Disordered" evidence="1">
    <location>
        <begin position="48"/>
        <end position="68"/>
    </location>
</feature>
<proteinExistence type="predicted"/>
<dbReference type="EMBL" id="CP073720">
    <property type="protein sequence ID" value="UWP85431.1"/>
    <property type="molecule type" value="Genomic_DNA"/>
</dbReference>
<dbReference type="Pfam" id="PF00176">
    <property type="entry name" value="SNF2-rel_dom"/>
    <property type="match status" value="1"/>
</dbReference>
<evidence type="ECO:0000313" key="3">
    <source>
        <dbReference type="EMBL" id="UWP85431.1"/>
    </source>
</evidence>
<dbReference type="Proteomes" id="UP001059617">
    <property type="component" value="Chromosome"/>
</dbReference>
<sequence length="68" mass="7329">MTNPGLLGNRARFRQHFATPIEQRRSATAAARLNGLVAPHLLRRTKADVAADLPPKQYSTSSGSTTKG</sequence>
<keyword evidence="4" id="KW-1185">Reference proteome</keyword>
<gene>
    <name evidence="3" type="ORF">Dfulv_14805</name>
</gene>
<accession>A0ABY5W7Y9</accession>
<evidence type="ECO:0000259" key="2">
    <source>
        <dbReference type="Pfam" id="PF00176"/>
    </source>
</evidence>
<evidence type="ECO:0000256" key="1">
    <source>
        <dbReference type="SAM" id="MobiDB-lite"/>
    </source>
</evidence>
<organism evidence="3 4">
    <name type="scientific">Dactylosporangium fulvum</name>
    <dbReference type="NCBI Taxonomy" id="53359"/>
    <lineage>
        <taxon>Bacteria</taxon>
        <taxon>Bacillati</taxon>
        <taxon>Actinomycetota</taxon>
        <taxon>Actinomycetes</taxon>
        <taxon>Micromonosporales</taxon>
        <taxon>Micromonosporaceae</taxon>
        <taxon>Dactylosporangium</taxon>
    </lineage>
</organism>